<keyword evidence="9" id="KW-1185">Reference proteome</keyword>
<dbReference type="PANTHER" id="PTHR42973:SF39">
    <property type="entry name" value="FAD-BINDING PCMH-TYPE DOMAIN-CONTAINING PROTEIN"/>
    <property type="match status" value="1"/>
</dbReference>
<comment type="similarity">
    <text evidence="2">Belongs to the oxygen-dependent FAD-linked oxidoreductase family.</text>
</comment>
<dbReference type="SUPFAM" id="SSF56176">
    <property type="entry name" value="FAD-binding/transporter-associated domain-like"/>
    <property type="match status" value="1"/>
</dbReference>
<keyword evidence="5" id="KW-0560">Oxidoreductase</keyword>
<keyword evidence="6" id="KW-0732">Signal</keyword>
<feature type="domain" description="FAD-binding PCMH-type" evidence="7">
    <location>
        <begin position="79"/>
        <end position="250"/>
    </location>
</feature>
<dbReference type="InterPro" id="IPR006094">
    <property type="entry name" value="Oxid_FAD_bind_N"/>
</dbReference>
<dbReference type="InterPro" id="IPR006311">
    <property type="entry name" value="TAT_signal"/>
</dbReference>
<dbReference type="RefSeq" id="WP_148068653.1">
    <property type="nucleotide sequence ID" value="NZ_VRZA01000003.1"/>
</dbReference>
<dbReference type="Pfam" id="PF01565">
    <property type="entry name" value="FAD_binding_4"/>
    <property type="match status" value="1"/>
</dbReference>
<dbReference type="EMBL" id="VRZA01000003">
    <property type="protein sequence ID" value="TXS94312.1"/>
    <property type="molecule type" value="Genomic_DNA"/>
</dbReference>
<dbReference type="PANTHER" id="PTHR42973">
    <property type="entry name" value="BINDING OXIDOREDUCTASE, PUTATIVE (AFU_ORTHOLOGUE AFUA_1G17690)-RELATED"/>
    <property type="match status" value="1"/>
</dbReference>
<evidence type="ECO:0000313" key="8">
    <source>
        <dbReference type="EMBL" id="TXS94312.1"/>
    </source>
</evidence>
<dbReference type="PROSITE" id="PS00862">
    <property type="entry name" value="OX2_COVAL_FAD"/>
    <property type="match status" value="1"/>
</dbReference>
<dbReference type="PROSITE" id="PS51318">
    <property type="entry name" value="TAT"/>
    <property type="match status" value="1"/>
</dbReference>
<evidence type="ECO:0000256" key="4">
    <source>
        <dbReference type="ARBA" id="ARBA00022827"/>
    </source>
</evidence>
<dbReference type="InterPro" id="IPR006093">
    <property type="entry name" value="Oxy_OxRdtase_FAD_BS"/>
</dbReference>
<dbReference type="GO" id="GO:0071949">
    <property type="term" value="F:FAD binding"/>
    <property type="evidence" value="ECO:0007669"/>
    <property type="project" value="InterPro"/>
</dbReference>
<dbReference type="InterPro" id="IPR016166">
    <property type="entry name" value="FAD-bd_PCMH"/>
</dbReference>
<dbReference type="Gene3D" id="3.30.43.10">
    <property type="entry name" value="Uridine Diphospho-n-acetylenolpyruvylglucosamine Reductase, domain 2"/>
    <property type="match status" value="1"/>
</dbReference>
<dbReference type="InterPro" id="IPR012951">
    <property type="entry name" value="BBE"/>
</dbReference>
<proteinExistence type="inferred from homology"/>
<dbReference type="InterPro" id="IPR050416">
    <property type="entry name" value="FAD-linked_Oxidoreductase"/>
</dbReference>
<accession>A0A5C9A2Y9</accession>
<feature type="chain" id="PRO_5022728820" evidence="6">
    <location>
        <begin position="30"/>
        <end position="489"/>
    </location>
</feature>
<dbReference type="Gene3D" id="3.40.462.20">
    <property type="match status" value="1"/>
</dbReference>
<dbReference type="Pfam" id="PF08031">
    <property type="entry name" value="BBE"/>
    <property type="match status" value="1"/>
</dbReference>
<reference evidence="8 9" key="1">
    <citation type="submission" date="2019-08" db="EMBL/GenBank/DDBJ databases">
        <title>Parahaliea maris sp. nov., isolated from the surface seawater.</title>
        <authorList>
            <person name="Liu Y."/>
        </authorList>
    </citation>
    <scope>NUCLEOTIDE SEQUENCE [LARGE SCALE GENOMIC DNA]</scope>
    <source>
        <strain evidence="8 9">HSLHS9</strain>
    </source>
</reference>
<gene>
    <name evidence="8" type="ORF">FV139_10350</name>
</gene>
<feature type="signal peptide" evidence="6">
    <location>
        <begin position="1"/>
        <end position="29"/>
    </location>
</feature>
<dbReference type="GO" id="GO:0016491">
    <property type="term" value="F:oxidoreductase activity"/>
    <property type="evidence" value="ECO:0007669"/>
    <property type="project" value="UniProtKB-KW"/>
</dbReference>
<keyword evidence="3" id="KW-0285">Flavoprotein</keyword>
<evidence type="ECO:0000256" key="3">
    <source>
        <dbReference type="ARBA" id="ARBA00022630"/>
    </source>
</evidence>
<organism evidence="8 9">
    <name type="scientific">Parahaliea maris</name>
    <dbReference type="NCBI Taxonomy" id="2716870"/>
    <lineage>
        <taxon>Bacteria</taxon>
        <taxon>Pseudomonadati</taxon>
        <taxon>Pseudomonadota</taxon>
        <taxon>Gammaproteobacteria</taxon>
        <taxon>Cellvibrionales</taxon>
        <taxon>Halieaceae</taxon>
        <taxon>Parahaliea</taxon>
    </lineage>
</organism>
<evidence type="ECO:0000313" key="9">
    <source>
        <dbReference type="Proteomes" id="UP000321039"/>
    </source>
</evidence>
<comment type="caution">
    <text evidence="8">The sequence shown here is derived from an EMBL/GenBank/DDBJ whole genome shotgun (WGS) entry which is preliminary data.</text>
</comment>
<dbReference type="InterPro" id="IPR016167">
    <property type="entry name" value="FAD-bd_PCMH_sub1"/>
</dbReference>
<sequence>MDRRQFCRSAAGASLACTLPFPFLSAAHASTSLRAVTSDGAETELERAAVREFGGELDGPVMIAGDSGYDAARRIWNGMHDKHPALIARCASSRDVVHAVTFARERNLLVAIRGGGHSWPGKSVCEGGIMIDLADLNQVDVNPERKIASAAGGALLNNLDTASLAHGLVTTAGVVSHTGVGGFTLGGGFGRLNRRYGLAIDNLAGARIVTADGKLRTVSASEEPELFWGLRGGGGNFGVVTQFDFRLHPFNRNVLSGLIMWPMAQARDVLEFYGEWSEKVSNDLYTGPLMVTTPEGDGLVGMEVVYAGDPALGEKELAPLRAIGKVAEDGIKVQDYMVLQTHEDATFHHGVRSYAKNGMVKHITQGLVDAMIEAYRPDPRLAFFTHTAGGAVKQVGELDTAFPHRNAETMVIVAGAWLDPAEDASAMAAAREWFAALAPFTGGYYDNIEFEGDSSAAGNYGPAYSRLQKLKSQYDAGNLFRLNSNIKPA</sequence>
<dbReference type="InterPro" id="IPR016169">
    <property type="entry name" value="FAD-bd_PCMH_sub2"/>
</dbReference>
<name>A0A5C9A2Y9_9GAMM</name>
<dbReference type="PROSITE" id="PS51387">
    <property type="entry name" value="FAD_PCMH"/>
    <property type="match status" value="1"/>
</dbReference>
<evidence type="ECO:0000259" key="7">
    <source>
        <dbReference type="PROSITE" id="PS51387"/>
    </source>
</evidence>
<keyword evidence="4" id="KW-0274">FAD</keyword>
<evidence type="ECO:0000256" key="5">
    <source>
        <dbReference type="ARBA" id="ARBA00023002"/>
    </source>
</evidence>
<dbReference type="InterPro" id="IPR036318">
    <property type="entry name" value="FAD-bd_PCMH-like_sf"/>
</dbReference>
<evidence type="ECO:0000256" key="6">
    <source>
        <dbReference type="SAM" id="SignalP"/>
    </source>
</evidence>
<protein>
    <submittedName>
        <fullName evidence="8">FAD-binding oxidoreductase</fullName>
    </submittedName>
</protein>
<dbReference type="AlphaFoldDB" id="A0A5C9A2Y9"/>
<dbReference type="Proteomes" id="UP000321039">
    <property type="component" value="Unassembled WGS sequence"/>
</dbReference>
<evidence type="ECO:0000256" key="1">
    <source>
        <dbReference type="ARBA" id="ARBA00001974"/>
    </source>
</evidence>
<dbReference type="Gene3D" id="3.30.465.10">
    <property type="match status" value="1"/>
</dbReference>
<comment type="cofactor">
    <cofactor evidence="1">
        <name>FAD</name>
        <dbReference type="ChEBI" id="CHEBI:57692"/>
    </cofactor>
</comment>
<evidence type="ECO:0000256" key="2">
    <source>
        <dbReference type="ARBA" id="ARBA00005466"/>
    </source>
</evidence>